<name>A0A194SB30_RHOGW</name>
<dbReference type="EMBL" id="KQ474074">
    <property type="protein sequence ID" value="KPV77812.1"/>
    <property type="molecule type" value="Genomic_DNA"/>
</dbReference>
<dbReference type="Proteomes" id="UP000053890">
    <property type="component" value="Unassembled WGS sequence"/>
</dbReference>
<keyword evidence="3" id="KW-0472">Membrane</keyword>
<feature type="compositionally biased region" description="Low complexity" evidence="4">
    <location>
        <begin position="244"/>
        <end position="261"/>
    </location>
</feature>
<evidence type="ECO:0000313" key="7">
    <source>
        <dbReference type="Proteomes" id="UP000053890"/>
    </source>
</evidence>
<feature type="compositionally biased region" description="Basic and acidic residues" evidence="4">
    <location>
        <begin position="72"/>
        <end position="96"/>
    </location>
</feature>
<feature type="compositionally biased region" description="Low complexity" evidence="4">
    <location>
        <begin position="314"/>
        <end position="326"/>
    </location>
</feature>
<reference evidence="6 7" key="1">
    <citation type="journal article" date="2015" name="Front. Microbiol.">
        <title>Genome sequence of the plant growth promoting endophytic yeast Rhodotorula graminis WP1.</title>
        <authorList>
            <person name="Firrincieli A."/>
            <person name="Otillar R."/>
            <person name="Salamov A."/>
            <person name="Schmutz J."/>
            <person name="Khan Z."/>
            <person name="Redman R.S."/>
            <person name="Fleck N.D."/>
            <person name="Lindquist E."/>
            <person name="Grigoriev I.V."/>
            <person name="Doty S.L."/>
        </authorList>
    </citation>
    <scope>NUCLEOTIDE SEQUENCE [LARGE SCALE GENOMIC DNA]</scope>
    <source>
        <strain evidence="6 7">WP1</strain>
    </source>
</reference>
<organism evidence="6 7">
    <name type="scientific">Rhodotorula graminis (strain WP1)</name>
    <dbReference type="NCBI Taxonomy" id="578459"/>
    <lineage>
        <taxon>Eukaryota</taxon>
        <taxon>Fungi</taxon>
        <taxon>Dikarya</taxon>
        <taxon>Basidiomycota</taxon>
        <taxon>Pucciniomycotina</taxon>
        <taxon>Microbotryomycetes</taxon>
        <taxon>Sporidiobolales</taxon>
        <taxon>Sporidiobolaceae</taxon>
        <taxon>Rhodotorula</taxon>
    </lineage>
</organism>
<comment type="subcellular location">
    <subcellularLocation>
        <location evidence="1">Membrane</location>
        <topology evidence="1">Single-pass membrane protein</topology>
    </subcellularLocation>
</comment>
<dbReference type="AlphaFoldDB" id="A0A194SB30"/>
<sequence>MRAPRSFRAALKLSLFAVALVALYHLAPALLAPRSPDLNGRAYPTPDPLLRRKAPARAQQTAPPTPGGFDYEGEKRRWAEGQRARGGEDEGERRMANDWTQQDGRVAPRRGAGAGAAGRPDSAPPDDAGERPQPARVVGLNAQKDRAAAALEARRKIAAERVRAREQQRQDEAAAAAAAARALKVGDRHLGDGDDDDEHGAAAAGAAKGEERNDGATFEAELALAAARKARARDKLREWDERAAAAAAAPPDAEDPQAAARGRAGRKPMRKLNAQGRVPDRAQRVAAALREQQQDADDGYGHEPAEEDGELDAAPRGAGAGRRVAAQPRKKKGPLIQVGGARGAAAFGGDSDDGPGARPAAVAGGKERGVGVGAGAGWGQRFKKPAPPPPAAPPVDRDASSRADAEPAPAPPKFEHHLVARFAKHDYAHDGRAPSVALVLDPDSDDEVPLAGSRSSTSADDKNHNITICALVPNENRFIGEWLLYHRLLGVERFALYDTSTPGAFGAAEVDALADRMQREGGGELGPTVEELKASVGTADAGPDGLDEQGEIRKERIVGMERWIDSGVVKMHWLKFSDKKKARDFHSHMLDHCTATYGPSSNWLAHLDVDEFLSTSTGLYSADEPYRAGAAGDGPWQYPLHDVLARPALAEAACVPLPELNFRNYGVRELGKGQSVIETQTHRDVLKQSKKVVLEEGLQQKTFIHTAYSSKPVAQFAGPHSCEVAIGVKPAEGLTTEIRNSQGTLLQDGGLYEVAKLPIEPLAVAHYLQRDLRDCLSKLSSLADPNDLHAKSRGVRSCEEHYLPTPSERRTLADSAQNRFLLETPPPGTVIEDERVAKSWAAQAVKELHGHWQRAEQAAAAAAAGKAGAAAGAPRLRGKGRMAPPAQGAHKVAAVVVPLDVVERARSKVEIVSV</sequence>
<keyword evidence="5" id="KW-0732">Signal</keyword>
<proteinExistence type="predicted"/>
<evidence type="ECO:0000256" key="4">
    <source>
        <dbReference type="SAM" id="MobiDB-lite"/>
    </source>
</evidence>
<feature type="compositionally biased region" description="Basic and acidic residues" evidence="4">
    <location>
        <begin position="233"/>
        <end position="243"/>
    </location>
</feature>
<feature type="signal peptide" evidence="5">
    <location>
        <begin position="1"/>
        <end position="29"/>
    </location>
</feature>
<protein>
    <recommendedName>
        <fullName evidence="8">Glycosyltransferase family 92 protein</fullName>
    </recommendedName>
</protein>
<dbReference type="RefSeq" id="XP_018273861.1">
    <property type="nucleotide sequence ID" value="XM_018415933.1"/>
</dbReference>
<dbReference type="OMA" id="HNITICA"/>
<evidence type="ECO:0000256" key="3">
    <source>
        <dbReference type="ARBA" id="ARBA00022989"/>
    </source>
</evidence>
<feature type="compositionally biased region" description="Basic and acidic residues" evidence="4">
    <location>
        <begin position="395"/>
        <end position="405"/>
    </location>
</feature>
<feature type="chain" id="PRO_5008265593" description="Glycosyltransferase family 92 protein" evidence="5">
    <location>
        <begin position="30"/>
        <end position="914"/>
    </location>
</feature>
<dbReference type="GO" id="GO:0005737">
    <property type="term" value="C:cytoplasm"/>
    <property type="evidence" value="ECO:0007669"/>
    <property type="project" value="TreeGrafter"/>
</dbReference>
<dbReference type="GeneID" id="28976381"/>
<evidence type="ECO:0000256" key="1">
    <source>
        <dbReference type="ARBA" id="ARBA00004167"/>
    </source>
</evidence>
<dbReference type="GO" id="GO:0016020">
    <property type="term" value="C:membrane"/>
    <property type="evidence" value="ECO:0007669"/>
    <property type="project" value="UniProtKB-SubCell"/>
</dbReference>
<evidence type="ECO:0000256" key="5">
    <source>
        <dbReference type="SAM" id="SignalP"/>
    </source>
</evidence>
<evidence type="ECO:0008006" key="8">
    <source>
        <dbReference type="Google" id="ProtNLM"/>
    </source>
</evidence>
<keyword evidence="2" id="KW-0812">Transmembrane</keyword>
<keyword evidence="7" id="KW-1185">Reference proteome</keyword>
<feature type="region of interest" description="Disordered" evidence="4">
    <location>
        <begin position="227"/>
        <end position="413"/>
    </location>
</feature>
<dbReference type="PANTHER" id="PTHR21461:SF69">
    <property type="entry name" value="GLYCOSYLTRANSFERASE FAMILY 92 PROTEIN"/>
    <property type="match status" value="1"/>
</dbReference>
<feature type="region of interest" description="Disordered" evidence="4">
    <location>
        <begin position="187"/>
        <end position="215"/>
    </location>
</feature>
<evidence type="ECO:0000256" key="2">
    <source>
        <dbReference type="ARBA" id="ARBA00022692"/>
    </source>
</evidence>
<dbReference type="PANTHER" id="PTHR21461">
    <property type="entry name" value="GLYCOSYLTRANSFERASE FAMILY 92 PROTEIN"/>
    <property type="match status" value="1"/>
</dbReference>
<dbReference type="OrthoDB" id="2526284at2759"/>
<dbReference type="GO" id="GO:0016757">
    <property type="term" value="F:glycosyltransferase activity"/>
    <property type="evidence" value="ECO:0007669"/>
    <property type="project" value="TreeGrafter"/>
</dbReference>
<gene>
    <name evidence="6" type="ORF">RHOBADRAFT_51619</name>
</gene>
<feature type="compositionally biased region" description="Low complexity" evidence="4">
    <location>
        <begin position="343"/>
        <end position="364"/>
    </location>
</feature>
<feature type="region of interest" description="Disordered" evidence="4">
    <location>
        <begin position="34"/>
        <end position="138"/>
    </location>
</feature>
<keyword evidence="3" id="KW-1133">Transmembrane helix</keyword>
<feature type="compositionally biased region" description="Low complexity" evidence="4">
    <location>
        <begin position="103"/>
        <end position="121"/>
    </location>
</feature>
<evidence type="ECO:0000313" key="6">
    <source>
        <dbReference type="EMBL" id="KPV77812.1"/>
    </source>
</evidence>
<accession>A0A194SB30</accession>